<proteinExistence type="predicted"/>
<evidence type="ECO:0000256" key="1">
    <source>
        <dbReference type="SAM" id="MobiDB-lite"/>
    </source>
</evidence>
<feature type="region of interest" description="Disordered" evidence="1">
    <location>
        <begin position="268"/>
        <end position="315"/>
    </location>
</feature>
<keyword evidence="2" id="KW-1185">Reference proteome</keyword>
<dbReference type="WBParaSite" id="MBELARI_LOCUS15564">
    <property type="protein sequence ID" value="MBELARI_LOCUS15564"/>
    <property type="gene ID" value="MBELARI_LOCUS15564"/>
</dbReference>
<dbReference type="AlphaFoldDB" id="A0AAF3END6"/>
<dbReference type="Proteomes" id="UP000887575">
    <property type="component" value="Unassembled WGS sequence"/>
</dbReference>
<protein>
    <submittedName>
        <fullName evidence="3">Uncharacterized protein</fullName>
    </submittedName>
</protein>
<feature type="region of interest" description="Disordered" evidence="1">
    <location>
        <begin position="1"/>
        <end position="62"/>
    </location>
</feature>
<feature type="compositionally biased region" description="Gly residues" evidence="1">
    <location>
        <begin position="278"/>
        <end position="288"/>
    </location>
</feature>
<sequence length="328" mass="36793">MTDRKNPQMRRQAPRDANSDSGSNDDRKVVPLFNTSNASTKSSSSDTRDERKSSANLSDAITESLNQTMQEKSMHQGRRWTKYHIKRRRCNWFYSKESRPFLRYLLVRLPSLINLARKHTTSAHFRDTNAETMALPPPAFDWESAPVILDLVPRIDNMPTLVYDPTQPRRNFRLRAVANVNITIDGPYDQQGNDHGSDWTIHWTEYGNVASLQPGPGTRISLPPHTSDGAPQPGTYQLRIRTYLDGLLMQDLRVNLVLNLAVENTMAPKPMGTDDGPHGGGTGGGVGQGRLPPIETLSRNSNYCATPAPTASSQVKKRLNRLNKMSRF</sequence>
<evidence type="ECO:0000313" key="3">
    <source>
        <dbReference type="WBParaSite" id="MBELARI_LOCUS15564"/>
    </source>
</evidence>
<evidence type="ECO:0000313" key="2">
    <source>
        <dbReference type="Proteomes" id="UP000887575"/>
    </source>
</evidence>
<organism evidence="2 3">
    <name type="scientific">Mesorhabditis belari</name>
    <dbReference type="NCBI Taxonomy" id="2138241"/>
    <lineage>
        <taxon>Eukaryota</taxon>
        <taxon>Metazoa</taxon>
        <taxon>Ecdysozoa</taxon>
        <taxon>Nematoda</taxon>
        <taxon>Chromadorea</taxon>
        <taxon>Rhabditida</taxon>
        <taxon>Rhabditina</taxon>
        <taxon>Rhabditomorpha</taxon>
        <taxon>Rhabditoidea</taxon>
        <taxon>Rhabditidae</taxon>
        <taxon>Mesorhabditinae</taxon>
        <taxon>Mesorhabditis</taxon>
    </lineage>
</organism>
<reference evidence="3" key="1">
    <citation type="submission" date="2024-02" db="UniProtKB">
        <authorList>
            <consortium name="WormBaseParasite"/>
        </authorList>
    </citation>
    <scope>IDENTIFICATION</scope>
</reference>
<name>A0AAF3END6_9BILA</name>
<feature type="compositionally biased region" description="Polar residues" evidence="1">
    <location>
        <begin position="297"/>
        <end position="314"/>
    </location>
</feature>
<feature type="region of interest" description="Disordered" evidence="1">
    <location>
        <begin position="212"/>
        <end position="234"/>
    </location>
</feature>
<feature type="compositionally biased region" description="Basic and acidic residues" evidence="1">
    <location>
        <begin position="13"/>
        <end position="29"/>
    </location>
</feature>
<accession>A0AAF3END6</accession>